<evidence type="ECO:0000313" key="1">
    <source>
        <dbReference type="EMBL" id="OBQ42854.1"/>
    </source>
</evidence>
<protein>
    <submittedName>
        <fullName evidence="1">Uncharacterized protein</fullName>
    </submittedName>
</protein>
<gene>
    <name evidence="1" type="ORF">AN484_15600</name>
</gene>
<accession>A0A1B7X0G8</accession>
<sequence length="94" mass="10619">MIILPTFYGDVVGVFVNLSSAENLSIKTSTQLSIGEFRTNITQCWERLQAELDCFYLTSHLRMVMAFVSPKYISDLRIDLPINILDCGDTVTQP</sequence>
<name>A0A1B7X0G8_APHFL</name>
<comment type="caution">
    <text evidence="1">The sequence shown here is derived from an EMBL/GenBank/DDBJ whole genome shotgun (WGS) entry which is preliminary data.</text>
</comment>
<dbReference type="AlphaFoldDB" id="A0A1B7X0G8"/>
<reference evidence="1 2" key="1">
    <citation type="submission" date="2015-09" db="EMBL/GenBank/DDBJ databases">
        <title>Aphanizomenon flos-aquae WA102.</title>
        <authorList>
            <person name="Driscoll C."/>
        </authorList>
    </citation>
    <scope>NUCLEOTIDE SEQUENCE [LARGE SCALE GENOMIC DNA]</scope>
    <source>
        <strain evidence="1">WA102</strain>
    </source>
</reference>
<dbReference type="EMBL" id="LJOW01000082">
    <property type="protein sequence ID" value="OBQ42854.1"/>
    <property type="molecule type" value="Genomic_DNA"/>
</dbReference>
<dbReference type="Proteomes" id="UP000092093">
    <property type="component" value="Unassembled WGS sequence"/>
</dbReference>
<evidence type="ECO:0000313" key="2">
    <source>
        <dbReference type="Proteomes" id="UP000092093"/>
    </source>
</evidence>
<proteinExistence type="predicted"/>
<organism evidence="1 2">
    <name type="scientific">Aphanizomenon flos-aquae WA102</name>
    <dbReference type="NCBI Taxonomy" id="1710896"/>
    <lineage>
        <taxon>Bacteria</taxon>
        <taxon>Bacillati</taxon>
        <taxon>Cyanobacteriota</taxon>
        <taxon>Cyanophyceae</taxon>
        <taxon>Nostocales</taxon>
        <taxon>Aphanizomenonaceae</taxon>
        <taxon>Aphanizomenon</taxon>
    </lineage>
</organism>